<gene>
    <name evidence="2" type="ORF">BLW93_07175</name>
</gene>
<proteinExistence type="predicted"/>
<protein>
    <submittedName>
        <fullName evidence="2">AAA family ATPase</fullName>
    </submittedName>
</protein>
<dbReference type="AlphaFoldDB" id="A0A1R1MJW7"/>
<accession>A0A1R1MJW7</accession>
<dbReference type="EMBL" id="MOEN01000030">
    <property type="protein sequence ID" value="OMH40056.1"/>
    <property type="molecule type" value="Genomic_DNA"/>
</dbReference>
<evidence type="ECO:0000313" key="2">
    <source>
        <dbReference type="EMBL" id="OMH40056.1"/>
    </source>
</evidence>
<dbReference type="GO" id="GO:0005524">
    <property type="term" value="F:ATP binding"/>
    <property type="evidence" value="ECO:0007669"/>
    <property type="project" value="InterPro"/>
</dbReference>
<evidence type="ECO:0000259" key="1">
    <source>
        <dbReference type="SMART" id="SM00382"/>
    </source>
</evidence>
<dbReference type="SMART" id="SM00382">
    <property type="entry name" value="AAA"/>
    <property type="match status" value="1"/>
</dbReference>
<dbReference type="Gene3D" id="3.40.50.300">
    <property type="entry name" value="P-loop containing nucleotide triphosphate hydrolases"/>
    <property type="match status" value="1"/>
</dbReference>
<dbReference type="SUPFAM" id="SSF52540">
    <property type="entry name" value="P-loop containing nucleoside triphosphate hydrolases"/>
    <property type="match status" value="1"/>
</dbReference>
<sequence>MACKECSGTGWIIIKTNGKREAVRCRCQFNVLRKEFIKASGIPSRYKNCKFKTFIPQTLYQKRALRLCKEFFKLYPFVDKGLVLYGPPGVGKTHLAVALLINILKYKGLRGRFVDFRNLLIDIKTTFDTKESSQELLHRVMEVPLLILDDVGAERTTDWAKDILSTIINYRYTNSLPTIITTNLTFDSPLDDSFSSRFGERTESRIYEMCKLIRVEGNDYRKEKNQV</sequence>
<dbReference type="CDD" id="cd00009">
    <property type="entry name" value="AAA"/>
    <property type="match status" value="1"/>
</dbReference>
<evidence type="ECO:0000313" key="3">
    <source>
        <dbReference type="Proteomes" id="UP000187408"/>
    </source>
</evidence>
<keyword evidence="3" id="KW-1185">Reference proteome</keyword>
<dbReference type="Pfam" id="PF01695">
    <property type="entry name" value="IstB_IS21"/>
    <property type="match status" value="1"/>
</dbReference>
<dbReference type="InterPro" id="IPR003593">
    <property type="entry name" value="AAA+_ATPase"/>
</dbReference>
<dbReference type="Proteomes" id="UP000187408">
    <property type="component" value="Unassembled WGS sequence"/>
</dbReference>
<reference evidence="2 3" key="1">
    <citation type="submission" date="2016-10" db="EMBL/GenBank/DDBJ databases">
        <title>Genome sequence of a sulfur-reducing bacterium Desulfurobacterium indicum K6013.</title>
        <authorList>
            <person name="Cao J."/>
            <person name="Shao Z."/>
            <person name="Alain K."/>
            <person name="Jebbar M."/>
        </authorList>
    </citation>
    <scope>NUCLEOTIDE SEQUENCE [LARGE SCALE GENOMIC DNA]</scope>
    <source>
        <strain evidence="2 3">K6013</strain>
    </source>
</reference>
<name>A0A1R1MJW7_9BACT</name>
<dbReference type="PANTHER" id="PTHR30050:SF4">
    <property type="entry name" value="ATP-BINDING PROTEIN RV3427C IN INSERTION SEQUENCE-RELATED"/>
    <property type="match status" value="1"/>
</dbReference>
<dbReference type="STRING" id="1914305.BLW93_07175"/>
<dbReference type="PANTHER" id="PTHR30050">
    <property type="entry name" value="CHROMOSOMAL REPLICATION INITIATOR PROTEIN DNAA"/>
    <property type="match status" value="1"/>
</dbReference>
<feature type="domain" description="AAA+ ATPase" evidence="1">
    <location>
        <begin position="78"/>
        <end position="208"/>
    </location>
</feature>
<dbReference type="GO" id="GO:0006260">
    <property type="term" value="P:DNA replication"/>
    <property type="evidence" value="ECO:0007669"/>
    <property type="project" value="TreeGrafter"/>
</dbReference>
<dbReference type="RefSeq" id="WP_076713419.1">
    <property type="nucleotide sequence ID" value="NZ_MOEN01000030.1"/>
</dbReference>
<dbReference type="OrthoDB" id="9776217at2"/>
<dbReference type="InterPro" id="IPR027417">
    <property type="entry name" value="P-loop_NTPase"/>
</dbReference>
<comment type="caution">
    <text evidence="2">The sequence shown here is derived from an EMBL/GenBank/DDBJ whole genome shotgun (WGS) entry which is preliminary data.</text>
</comment>
<dbReference type="InterPro" id="IPR002611">
    <property type="entry name" value="IstB_ATP-bd"/>
</dbReference>
<organism evidence="2 3">
    <name type="scientific">Desulfurobacterium indicum</name>
    <dbReference type="NCBI Taxonomy" id="1914305"/>
    <lineage>
        <taxon>Bacteria</taxon>
        <taxon>Pseudomonadati</taxon>
        <taxon>Aquificota</taxon>
        <taxon>Aquificia</taxon>
        <taxon>Desulfurobacteriales</taxon>
        <taxon>Desulfurobacteriaceae</taxon>
        <taxon>Desulfurobacterium</taxon>
    </lineage>
</organism>